<evidence type="ECO:0000313" key="3">
    <source>
        <dbReference type="EMBL" id="RLQ89424.1"/>
    </source>
</evidence>
<comment type="caution">
    <text evidence="3">The sequence shown here is derived from an EMBL/GenBank/DDBJ whole genome shotgun (WGS) entry which is preliminary data.</text>
</comment>
<dbReference type="Proteomes" id="UP000281094">
    <property type="component" value="Unassembled WGS sequence"/>
</dbReference>
<keyword evidence="1" id="KW-0812">Transmembrane</keyword>
<dbReference type="Pfam" id="PF14145">
    <property type="entry name" value="YrhK"/>
    <property type="match status" value="1"/>
</dbReference>
<sequence>MALFDPRNKHASQKHQKIHAAYAIAETFVSFSAAMLFLVGSWMFFYKDLQVPAIWCFVIGSVFFAIKPTLRLIREIQYALTGDLDDLVGS</sequence>
<feature type="transmembrane region" description="Helical" evidence="1">
    <location>
        <begin position="21"/>
        <end position="43"/>
    </location>
</feature>
<keyword evidence="1" id="KW-1133">Transmembrane helix</keyword>
<dbReference type="EMBL" id="RCWN01000001">
    <property type="protein sequence ID" value="RLQ89424.1"/>
    <property type="molecule type" value="Genomic_DNA"/>
</dbReference>
<dbReference type="AlphaFoldDB" id="A0A3L7JG28"/>
<evidence type="ECO:0000313" key="4">
    <source>
        <dbReference type="Proteomes" id="UP000281094"/>
    </source>
</evidence>
<proteinExistence type="predicted"/>
<dbReference type="InterPro" id="IPR025424">
    <property type="entry name" value="YrhK_domain"/>
</dbReference>
<evidence type="ECO:0000259" key="2">
    <source>
        <dbReference type="Pfam" id="PF14145"/>
    </source>
</evidence>
<keyword evidence="1" id="KW-0472">Membrane</keyword>
<accession>A0A3L7JG28</accession>
<feature type="transmembrane region" description="Helical" evidence="1">
    <location>
        <begin position="49"/>
        <end position="66"/>
    </location>
</feature>
<protein>
    <recommendedName>
        <fullName evidence="2">YrhK domain-containing protein</fullName>
    </recommendedName>
</protein>
<evidence type="ECO:0000256" key="1">
    <source>
        <dbReference type="SAM" id="Phobius"/>
    </source>
</evidence>
<feature type="domain" description="YrhK" evidence="2">
    <location>
        <begin position="22"/>
        <end position="76"/>
    </location>
</feature>
<organism evidence="3 4">
    <name type="scientific">Notoacmeibacter ruber</name>
    <dbReference type="NCBI Taxonomy" id="2670375"/>
    <lineage>
        <taxon>Bacteria</taxon>
        <taxon>Pseudomonadati</taxon>
        <taxon>Pseudomonadota</taxon>
        <taxon>Alphaproteobacteria</taxon>
        <taxon>Hyphomicrobiales</taxon>
        <taxon>Notoacmeibacteraceae</taxon>
        <taxon>Notoacmeibacter</taxon>
    </lineage>
</organism>
<gene>
    <name evidence="3" type="ORF">D8780_05425</name>
</gene>
<reference evidence="3 4" key="1">
    <citation type="submission" date="2018-10" db="EMBL/GenBank/DDBJ databases">
        <title>Notoacmeibacter sp. M2BS9Y-3-1, whole genome shotgun sequence.</title>
        <authorList>
            <person name="Tuo L."/>
        </authorList>
    </citation>
    <scope>NUCLEOTIDE SEQUENCE [LARGE SCALE GENOMIC DNA]</scope>
    <source>
        <strain evidence="3 4">M2BS9Y-3-1</strain>
    </source>
</reference>
<name>A0A3L7JG28_9HYPH</name>
<keyword evidence="4" id="KW-1185">Reference proteome</keyword>